<protein>
    <submittedName>
        <fullName evidence="1">Uncharacterized protein</fullName>
    </submittedName>
</protein>
<evidence type="ECO:0000313" key="2">
    <source>
        <dbReference type="Proteomes" id="UP001186104"/>
    </source>
</evidence>
<dbReference type="RefSeq" id="WP_143536588.1">
    <property type="nucleotide sequence ID" value="NZ_JAWLKF010000006.1"/>
</dbReference>
<dbReference type="InterPro" id="IPR046000">
    <property type="entry name" value="DUF5956"/>
</dbReference>
<organism evidence="1 2">
    <name type="scientific">Rhodococcus cerastii</name>
    <dbReference type="NCBI Taxonomy" id="908616"/>
    <lineage>
        <taxon>Bacteria</taxon>
        <taxon>Bacillati</taxon>
        <taxon>Actinomycetota</taxon>
        <taxon>Actinomycetes</taxon>
        <taxon>Mycobacteriales</taxon>
        <taxon>Nocardiaceae</taxon>
        <taxon>Rhodococcus</taxon>
    </lineage>
</organism>
<dbReference type="Pfam" id="PF19381">
    <property type="entry name" value="DUF5956"/>
    <property type="match status" value="1"/>
</dbReference>
<sequence length="111" mass="12249">MAQYWGDFPSSAAEDEIPDVLPAGRYVSVIPNGHGALTAWIAGPRRCYRTMHPATAHGPVSKWHVLVPDNISDGKALEDALKEKNLYIDPAEVRKAIVRLYNALLHSHPPK</sequence>
<dbReference type="Proteomes" id="UP001186104">
    <property type="component" value="Unassembled WGS sequence"/>
</dbReference>
<gene>
    <name evidence="1" type="ORF">R3P93_13895</name>
</gene>
<keyword evidence="2" id="KW-1185">Reference proteome</keyword>
<name>A0ABU4D1R3_9NOCA</name>
<accession>A0ABU4D1R3</accession>
<evidence type="ECO:0000313" key="1">
    <source>
        <dbReference type="EMBL" id="MDV6303653.1"/>
    </source>
</evidence>
<reference evidence="1 2" key="1">
    <citation type="submission" date="2023-10" db="EMBL/GenBank/DDBJ databases">
        <title>Development of a sustainable strategy for remediation of hydrocarbon-contaminated territories based on the waste exchange concept.</title>
        <authorList>
            <person name="Krivoruchko A."/>
        </authorList>
    </citation>
    <scope>NUCLEOTIDE SEQUENCE [LARGE SCALE GENOMIC DNA]</scope>
    <source>
        <strain evidence="1 2">IEGM 1327</strain>
    </source>
</reference>
<proteinExistence type="predicted"/>
<dbReference type="EMBL" id="JAWLKF010000006">
    <property type="protein sequence ID" value="MDV6303653.1"/>
    <property type="molecule type" value="Genomic_DNA"/>
</dbReference>
<comment type="caution">
    <text evidence="1">The sequence shown here is derived from an EMBL/GenBank/DDBJ whole genome shotgun (WGS) entry which is preliminary data.</text>
</comment>